<organism evidence="1 2">
    <name type="scientific">Crucibulum laeve</name>
    <dbReference type="NCBI Taxonomy" id="68775"/>
    <lineage>
        <taxon>Eukaryota</taxon>
        <taxon>Fungi</taxon>
        <taxon>Dikarya</taxon>
        <taxon>Basidiomycota</taxon>
        <taxon>Agaricomycotina</taxon>
        <taxon>Agaricomycetes</taxon>
        <taxon>Agaricomycetidae</taxon>
        <taxon>Agaricales</taxon>
        <taxon>Agaricineae</taxon>
        <taxon>Nidulariaceae</taxon>
        <taxon>Crucibulum</taxon>
    </lineage>
</organism>
<feature type="non-terminal residue" evidence="1">
    <location>
        <position position="1"/>
    </location>
</feature>
<reference evidence="1 2" key="1">
    <citation type="journal article" date="2019" name="Nat. Ecol. Evol.">
        <title>Megaphylogeny resolves global patterns of mushroom evolution.</title>
        <authorList>
            <person name="Varga T."/>
            <person name="Krizsan K."/>
            <person name="Foldi C."/>
            <person name="Dima B."/>
            <person name="Sanchez-Garcia M."/>
            <person name="Sanchez-Ramirez S."/>
            <person name="Szollosi G.J."/>
            <person name="Szarkandi J.G."/>
            <person name="Papp V."/>
            <person name="Albert L."/>
            <person name="Andreopoulos W."/>
            <person name="Angelini C."/>
            <person name="Antonin V."/>
            <person name="Barry K.W."/>
            <person name="Bougher N.L."/>
            <person name="Buchanan P."/>
            <person name="Buyck B."/>
            <person name="Bense V."/>
            <person name="Catcheside P."/>
            <person name="Chovatia M."/>
            <person name="Cooper J."/>
            <person name="Damon W."/>
            <person name="Desjardin D."/>
            <person name="Finy P."/>
            <person name="Geml J."/>
            <person name="Haridas S."/>
            <person name="Hughes K."/>
            <person name="Justo A."/>
            <person name="Karasinski D."/>
            <person name="Kautmanova I."/>
            <person name="Kiss B."/>
            <person name="Kocsube S."/>
            <person name="Kotiranta H."/>
            <person name="LaButti K.M."/>
            <person name="Lechner B.E."/>
            <person name="Liimatainen K."/>
            <person name="Lipzen A."/>
            <person name="Lukacs Z."/>
            <person name="Mihaltcheva S."/>
            <person name="Morgado L.N."/>
            <person name="Niskanen T."/>
            <person name="Noordeloos M.E."/>
            <person name="Ohm R.A."/>
            <person name="Ortiz-Santana B."/>
            <person name="Ovrebo C."/>
            <person name="Racz N."/>
            <person name="Riley R."/>
            <person name="Savchenko A."/>
            <person name="Shiryaev A."/>
            <person name="Soop K."/>
            <person name="Spirin V."/>
            <person name="Szebenyi C."/>
            <person name="Tomsovsky M."/>
            <person name="Tulloss R.E."/>
            <person name="Uehling J."/>
            <person name="Grigoriev I.V."/>
            <person name="Vagvolgyi C."/>
            <person name="Papp T."/>
            <person name="Martin F.M."/>
            <person name="Miettinen O."/>
            <person name="Hibbett D.S."/>
            <person name="Nagy L.G."/>
        </authorList>
    </citation>
    <scope>NUCLEOTIDE SEQUENCE [LARGE SCALE GENOMIC DNA]</scope>
    <source>
        <strain evidence="1 2">CBS 166.37</strain>
    </source>
</reference>
<protein>
    <submittedName>
        <fullName evidence="1">Uncharacterized protein</fullName>
    </submittedName>
</protein>
<keyword evidence="2" id="KW-1185">Reference proteome</keyword>
<evidence type="ECO:0000313" key="2">
    <source>
        <dbReference type="Proteomes" id="UP000308652"/>
    </source>
</evidence>
<accession>A0A5C3LGG4</accession>
<proteinExistence type="predicted"/>
<name>A0A5C3LGG4_9AGAR</name>
<sequence>RKLITESTQCLRCQRVGPFTKECKALTSTCARCAAAHPTWECTFDDRDLAAYRCSNCQPTGHRAEFRSCPIYARSIWVYCHKPLKAKYIGLPPTDPKMWRLWKQATYGRCPWLYGLMRPIHPPLLTILLTIPI</sequence>
<dbReference type="AlphaFoldDB" id="A0A5C3LGG4"/>
<gene>
    <name evidence="1" type="ORF">BDQ12DRAFT_617930</name>
</gene>
<dbReference type="OrthoDB" id="4230923at2759"/>
<dbReference type="Proteomes" id="UP000308652">
    <property type="component" value="Unassembled WGS sequence"/>
</dbReference>
<dbReference type="EMBL" id="ML213693">
    <property type="protein sequence ID" value="TFK31967.1"/>
    <property type="molecule type" value="Genomic_DNA"/>
</dbReference>
<evidence type="ECO:0000313" key="1">
    <source>
        <dbReference type="EMBL" id="TFK31967.1"/>
    </source>
</evidence>